<proteinExistence type="predicted"/>
<name>A4GIE5_9BACT</name>
<sequence>MSLTLRKKVFITAALTGSGCTTPFKPPLKENIAALAVAHAHLPLPVGAGRSIGGR</sequence>
<reference evidence="1" key="2">
    <citation type="journal article" date="2007" name="Proc. Natl. Acad. Sci. U.S.A.">
        <title>Proteorhodopsin photosystem gene expression enables photophosphorylation in a heterologous host.</title>
        <authorList>
            <person name="Martinez A."/>
            <person name="Bradley A.S."/>
            <person name="Waldbauer J.R."/>
            <person name="Summons R.E."/>
            <person name="Delong E.F."/>
        </authorList>
    </citation>
    <scope>NUCLEOTIDE SEQUENCE</scope>
</reference>
<accession>A4GIE5</accession>
<protein>
    <submittedName>
        <fullName evidence="1">Uncharacterized protein</fullName>
    </submittedName>
</protein>
<reference evidence="1" key="1">
    <citation type="journal article" date="2007" name="Environ. Microbiol.">
        <title>Proteorhodopsin photosystem gene clusters exhibit co-evolutionary trends and shared ancestry among diverse marine microbial phyla.</title>
        <authorList>
            <person name="McCarren J."/>
            <person name="Delong E.F."/>
        </authorList>
    </citation>
    <scope>NUCLEOTIDE SEQUENCE</scope>
</reference>
<organism evidence="1">
    <name type="scientific">uncultured marine bacterium HF10_19P19</name>
    <dbReference type="NCBI Taxonomy" id="413067"/>
    <lineage>
        <taxon>Bacteria</taxon>
        <taxon>environmental samples</taxon>
    </lineage>
</organism>
<gene>
    <name evidence="1" type="ORF">ALOHA_HF1019P19.18</name>
</gene>
<dbReference type="EMBL" id="EF100190">
    <property type="protein sequence ID" value="ABL60955.1"/>
    <property type="molecule type" value="Genomic_DNA"/>
</dbReference>
<dbReference type="PROSITE" id="PS51257">
    <property type="entry name" value="PROKAR_LIPOPROTEIN"/>
    <property type="match status" value="1"/>
</dbReference>
<evidence type="ECO:0000313" key="1">
    <source>
        <dbReference type="EMBL" id="ABL60955.1"/>
    </source>
</evidence>
<dbReference type="AlphaFoldDB" id="A4GIE5"/>